<proteinExistence type="predicted"/>
<feature type="transmembrane region" description="Helical" evidence="1">
    <location>
        <begin position="181"/>
        <end position="201"/>
    </location>
</feature>
<dbReference type="CDD" id="cd03510">
    <property type="entry name" value="Rhizobitoxine-FADS-like"/>
    <property type="match status" value="1"/>
</dbReference>
<keyword evidence="1" id="KW-1133">Transmembrane helix</keyword>
<accession>A0A179BIQ6</accession>
<feature type="transmembrane region" description="Helical" evidence="1">
    <location>
        <begin position="31"/>
        <end position="50"/>
    </location>
</feature>
<feature type="transmembrane region" description="Helical" evidence="1">
    <location>
        <begin position="207"/>
        <end position="224"/>
    </location>
</feature>
<reference evidence="3" key="1">
    <citation type="submission" date="2016-04" db="EMBL/GenBank/DDBJ databases">
        <title>Fast-growing isolate from the root nodules of Vavilovia formosa.</title>
        <authorList>
            <person name="Kimeklis A."/>
            <person name="Safronova V."/>
            <person name="Belimov A."/>
            <person name="Andronov E."/>
        </authorList>
    </citation>
    <scope>NUCLEOTIDE SEQUENCE [LARGE SCALE GENOMIC DNA]</scope>
    <source>
        <strain evidence="3">Vaf-46</strain>
    </source>
</reference>
<protein>
    <submittedName>
        <fullName evidence="3">Fatty acid desaturase</fullName>
    </submittedName>
</protein>
<dbReference type="GO" id="GO:0046513">
    <property type="term" value="P:ceramide biosynthetic process"/>
    <property type="evidence" value="ECO:0007669"/>
    <property type="project" value="TreeGrafter"/>
</dbReference>
<dbReference type="AlphaFoldDB" id="A0A179BIQ6"/>
<keyword evidence="1" id="KW-0472">Membrane</keyword>
<comment type="caution">
    <text evidence="3">The sequence shown here is derived from an EMBL/GenBank/DDBJ whole genome shotgun (WGS) entry which is preliminary data.</text>
</comment>
<feature type="transmembrane region" description="Helical" evidence="1">
    <location>
        <begin position="141"/>
        <end position="160"/>
    </location>
</feature>
<keyword evidence="1" id="KW-0812">Transmembrane</keyword>
<name>A0A179BIQ6_RHILE</name>
<feature type="domain" description="Fatty acid desaturase" evidence="2">
    <location>
        <begin position="54"/>
        <end position="300"/>
    </location>
</feature>
<sequence length="335" mass="38489">MDAQFNECMKVARKLVDPSFLESLKRPQPHAIVVTTEMIWLQIIISWAIALLGPWWLLWLPFLINCAVTQGMLLWVHEASHFHLYSDRRKNDIWCDVFFAAPVGMSVAAYRLRHMSHHAHLGTEQDADGYPYREPIKGFRALAWVLVKALSGGMGVWLAADKYGGSARKAASGSSLSPPRLAPMVTIIFNGLLFALCIVTGRWYLYILLWGYPIAAVAIALNIVRTIAEHQPEDYPLYKDAREQAMMPLARTTVPNWFEKWLMYQANFNYHIEHHLFPAIPQHNLAKLHRHLFERGFYEHFPGCLQRSGFVTFIRLSRNRRNDDFSDSVQDALAL</sequence>
<dbReference type="EMBL" id="LWBS01000413">
    <property type="protein sequence ID" value="OAP90991.1"/>
    <property type="molecule type" value="Genomic_DNA"/>
</dbReference>
<dbReference type="GO" id="GO:0016020">
    <property type="term" value="C:membrane"/>
    <property type="evidence" value="ECO:0007669"/>
    <property type="project" value="GOC"/>
</dbReference>
<organism evidence="3">
    <name type="scientific">Rhizobium leguminosarum</name>
    <dbReference type="NCBI Taxonomy" id="384"/>
    <lineage>
        <taxon>Bacteria</taxon>
        <taxon>Pseudomonadati</taxon>
        <taxon>Pseudomonadota</taxon>
        <taxon>Alphaproteobacteria</taxon>
        <taxon>Hyphomicrobiales</taxon>
        <taxon>Rhizobiaceae</taxon>
        <taxon>Rhizobium/Agrobacterium group</taxon>
        <taxon>Rhizobium</taxon>
    </lineage>
</organism>
<dbReference type="PANTHER" id="PTHR12879">
    <property type="entry name" value="SPHINGOLIPID DELTA 4 DESATURASE/C-4 HYDROXYLASE PROTEIN DES2"/>
    <property type="match status" value="1"/>
</dbReference>
<evidence type="ECO:0000259" key="2">
    <source>
        <dbReference type="Pfam" id="PF00487"/>
    </source>
</evidence>
<dbReference type="Pfam" id="PF00487">
    <property type="entry name" value="FA_desaturase"/>
    <property type="match status" value="1"/>
</dbReference>
<evidence type="ECO:0000313" key="3">
    <source>
        <dbReference type="EMBL" id="OAP90991.1"/>
    </source>
</evidence>
<gene>
    <name evidence="3" type="ORF">A4U53_28520</name>
</gene>
<dbReference type="InterPro" id="IPR005804">
    <property type="entry name" value="FA_desaturase_dom"/>
</dbReference>
<dbReference type="GO" id="GO:0042284">
    <property type="term" value="F:sphingolipid delta-4 desaturase activity"/>
    <property type="evidence" value="ECO:0007669"/>
    <property type="project" value="TreeGrafter"/>
</dbReference>
<dbReference type="PANTHER" id="PTHR12879:SF8">
    <property type="entry name" value="SPHINGOLIPID DELTA(4)-DESATURASE DES1"/>
    <property type="match status" value="1"/>
</dbReference>
<dbReference type="eggNOG" id="COG3239">
    <property type="taxonomic scope" value="Bacteria"/>
</dbReference>
<evidence type="ECO:0000256" key="1">
    <source>
        <dbReference type="SAM" id="Phobius"/>
    </source>
</evidence>